<keyword evidence="5" id="KW-0802">TPR repeat</keyword>
<dbReference type="PANTHER" id="PTHR13504">
    <property type="entry name" value="FIDO DOMAIN-CONTAINING PROTEIN DDB_G0283145"/>
    <property type="match status" value="1"/>
</dbReference>
<evidence type="ECO:0000256" key="2">
    <source>
        <dbReference type="ARBA" id="ARBA00022692"/>
    </source>
</evidence>
<feature type="active site" evidence="9">
    <location>
        <position position="196"/>
    </location>
</feature>
<dbReference type="PANTHER" id="PTHR13504:SF34">
    <property type="entry name" value="PROTEIN ADENYLYLTRANSFERASE FICD"/>
    <property type="match status" value="1"/>
</dbReference>
<organism evidence="12 13">
    <name type="scientific">Pandoraea communis</name>
    <dbReference type="NCBI Taxonomy" id="2508297"/>
    <lineage>
        <taxon>Bacteria</taxon>
        <taxon>Pseudomonadati</taxon>
        <taxon>Pseudomonadota</taxon>
        <taxon>Betaproteobacteria</taxon>
        <taxon>Burkholderiales</taxon>
        <taxon>Burkholderiaceae</taxon>
        <taxon>Pandoraea</taxon>
    </lineage>
</organism>
<evidence type="ECO:0000256" key="6">
    <source>
        <dbReference type="ARBA" id="ARBA00022840"/>
    </source>
</evidence>
<feature type="binding site" evidence="10">
    <location>
        <begin position="200"/>
        <end position="207"/>
    </location>
    <ligand>
        <name>ATP</name>
        <dbReference type="ChEBI" id="CHEBI:30616"/>
    </ligand>
</feature>
<evidence type="ECO:0000256" key="5">
    <source>
        <dbReference type="ARBA" id="ARBA00022803"/>
    </source>
</evidence>
<dbReference type="GO" id="GO:0005524">
    <property type="term" value="F:ATP binding"/>
    <property type="evidence" value="ECO:0007669"/>
    <property type="project" value="UniProtKB-KW"/>
</dbReference>
<dbReference type="PROSITE" id="PS51459">
    <property type="entry name" value="FIDO"/>
    <property type="match status" value="1"/>
</dbReference>
<keyword evidence="7" id="KW-1133">Transmembrane helix</keyword>
<keyword evidence="6 10" id="KW-0067">ATP-binding</keyword>
<feature type="binding site" evidence="10">
    <location>
        <begin position="238"/>
        <end position="239"/>
    </location>
    <ligand>
        <name>ATP</name>
        <dbReference type="ChEBI" id="CHEBI:30616"/>
    </ligand>
</feature>
<dbReference type="Pfam" id="PF02661">
    <property type="entry name" value="Fic"/>
    <property type="match status" value="1"/>
</dbReference>
<evidence type="ECO:0000256" key="8">
    <source>
        <dbReference type="ARBA" id="ARBA00023136"/>
    </source>
</evidence>
<dbReference type="AlphaFoldDB" id="A0A5E4VDC6"/>
<keyword evidence="13" id="KW-1185">Reference proteome</keyword>
<proteinExistence type="predicted"/>
<keyword evidence="4 10" id="KW-0547">Nucleotide-binding</keyword>
<keyword evidence="3" id="KW-0677">Repeat</keyword>
<evidence type="ECO:0000256" key="10">
    <source>
        <dbReference type="PIRSR" id="PIRSR640198-2"/>
    </source>
</evidence>
<evidence type="ECO:0000256" key="3">
    <source>
        <dbReference type="ARBA" id="ARBA00022737"/>
    </source>
</evidence>
<keyword evidence="8" id="KW-0472">Membrane</keyword>
<dbReference type="InterPro" id="IPR040198">
    <property type="entry name" value="Fido_containing"/>
</dbReference>
<gene>
    <name evidence="12" type="ORF">PCO31111_02613</name>
</gene>
<feature type="domain" description="Fido" evidence="11">
    <location>
        <begin position="108"/>
        <end position="265"/>
    </location>
</feature>
<dbReference type="InterPro" id="IPR003812">
    <property type="entry name" value="Fido"/>
</dbReference>
<sequence length="370" mass="41327">MHSLTPEYLVALRFDGTQAATLRALGEYQGKQQLYAAQSPEALKGLRQIAVVESTESSNRLEGVVVAPSRLKSLVIRNATPKSRSEQEIAGYRDALALIHESAAHMSFSEGVVLQLHTLLYRYMPQAGGRWKATNNDIIERHPDGTSRLRFQPVAAHLTPMAMADLTGRYATALDQHLADPLVLVPLAMLDLLCIHPFPDGNGRMSRLLTLLLLYYFDYAVGRYISLERIFEDTKEGYYETLEASSQGWHQGQHDVKPWLDYFWGALLRAYREFEERVGTIERGRGSKGDRVRKEVLGRTLPFSISEIEEACPGVSRDMVRLVLRAMKSDGLIESTGKGRGAKWLRTAETLGTTENRALASSQAGNKDGY</sequence>
<dbReference type="Proteomes" id="UP000383971">
    <property type="component" value="Unassembled WGS sequence"/>
</dbReference>
<dbReference type="InterPro" id="IPR036597">
    <property type="entry name" value="Fido-like_dom_sf"/>
</dbReference>
<evidence type="ECO:0000259" key="11">
    <source>
        <dbReference type="PROSITE" id="PS51459"/>
    </source>
</evidence>
<evidence type="ECO:0000256" key="9">
    <source>
        <dbReference type="PIRSR" id="PIRSR640198-1"/>
    </source>
</evidence>
<dbReference type="GO" id="GO:0016020">
    <property type="term" value="C:membrane"/>
    <property type="evidence" value="ECO:0007669"/>
    <property type="project" value="UniProtKB-SubCell"/>
</dbReference>
<protein>
    <submittedName>
        <fullName evidence="12">Cell filamentation protein Fic</fullName>
    </submittedName>
</protein>
<keyword evidence="2" id="KW-0812">Transmembrane</keyword>
<evidence type="ECO:0000256" key="1">
    <source>
        <dbReference type="ARBA" id="ARBA00004167"/>
    </source>
</evidence>
<evidence type="ECO:0000256" key="7">
    <source>
        <dbReference type="ARBA" id="ARBA00022989"/>
    </source>
</evidence>
<dbReference type="SUPFAM" id="SSF140931">
    <property type="entry name" value="Fic-like"/>
    <property type="match status" value="1"/>
</dbReference>
<dbReference type="Gene3D" id="1.10.3290.10">
    <property type="entry name" value="Fido-like domain"/>
    <property type="match status" value="1"/>
</dbReference>
<evidence type="ECO:0000313" key="13">
    <source>
        <dbReference type="Proteomes" id="UP000383971"/>
    </source>
</evidence>
<dbReference type="RefSeq" id="WP_150585275.1">
    <property type="nucleotide sequence ID" value="NZ_CABPSE010000008.1"/>
</dbReference>
<reference evidence="12 13" key="1">
    <citation type="submission" date="2019-08" db="EMBL/GenBank/DDBJ databases">
        <authorList>
            <person name="Peeters C."/>
        </authorList>
    </citation>
    <scope>NUCLEOTIDE SEQUENCE [LARGE SCALE GENOMIC DNA]</scope>
    <source>
        <strain evidence="12 13">LMG 31111</strain>
    </source>
</reference>
<name>A0A5E4VDC6_9BURK</name>
<dbReference type="EMBL" id="CABPSE010000008">
    <property type="protein sequence ID" value="VVE10222.1"/>
    <property type="molecule type" value="Genomic_DNA"/>
</dbReference>
<evidence type="ECO:0000256" key="4">
    <source>
        <dbReference type="ARBA" id="ARBA00022741"/>
    </source>
</evidence>
<evidence type="ECO:0000313" key="12">
    <source>
        <dbReference type="EMBL" id="VVE10222.1"/>
    </source>
</evidence>
<comment type="subcellular location">
    <subcellularLocation>
        <location evidence="1">Membrane</location>
        <topology evidence="1">Single-pass membrane protein</topology>
    </subcellularLocation>
</comment>
<accession>A0A5E4VDC6</accession>